<dbReference type="PANTHER" id="PTHR34831:SF1">
    <property type="entry name" value="MIGRATION AND INVASION-INHIBITORY PROTEIN"/>
    <property type="match status" value="1"/>
</dbReference>
<proteinExistence type="predicted"/>
<evidence type="ECO:0000256" key="1">
    <source>
        <dbReference type="SAM" id="MobiDB-lite"/>
    </source>
</evidence>
<protein>
    <recommendedName>
        <fullName evidence="4">Migration and invasion inhibitory protein</fullName>
    </recommendedName>
</protein>
<dbReference type="FunCoup" id="A0A6I8NI05">
    <property type="interactions" value="236"/>
</dbReference>
<dbReference type="Ensembl" id="ENSOANT00000067781.1">
    <property type="protein sequence ID" value="ENSOANP00000040868.1"/>
    <property type="gene ID" value="ENSOANG00000042109.1"/>
</dbReference>
<reference evidence="2" key="2">
    <citation type="submission" date="2025-08" db="UniProtKB">
        <authorList>
            <consortium name="Ensembl"/>
        </authorList>
    </citation>
    <scope>IDENTIFICATION</scope>
    <source>
        <strain evidence="2">Glennie</strain>
    </source>
</reference>
<accession>A0A6I8NI05</accession>
<dbReference type="GeneTree" id="ENSGT00390000003768"/>
<dbReference type="GO" id="GO:0010972">
    <property type="term" value="P:negative regulation of G2/M transition of mitotic cell cycle"/>
    <property type="evidence" value="ECO:0007669"/>
    <property type="project" value="InterPro"/>
</dbReference>
<gene>
    <name evidence="2" type="primary">MIIP</name>
</gene>
<dbReference type="InterPro" id="IPR031466">
    <property type="entry name" value="MIIP"/>
</dbReference>
<name>A0A6I8NI05_ORNAN</name>
<keyword evidence="3" id="KW-1185">Reference proteome</keyword>
<organism evidence="2 3">
    <name type="scientific">Ornithorhynchus anatinus</name>
    <name type="common">Duckbill platypus</name>
    <dbReference type="NCBI Taxonomy" id="9258"/>
    <lineage>
        <taxon>Eukaryota</taxon>
        <taxon>Metazoa</taxon>
        <taxon>Chordata</taxon>
        <taxon>Craniata</taxon>
        <taxon>Vertebrata</taxon>
        <taxon>Euteleostomi</taxon>
        <taxon>Mammalia</taxon>
        <taxon>Monotremata</taxon>
        <taxon>Ornithorhynchidae</taxon>
        <taxon>Ornithorhynchus</taxon>
    </lineage>
</organism>
<dbReference type="PANTHER" id="PTHR34831">
    <property type="entry name" value="MIGRATION AND INVASION-INHIBITORY PROTEIN"/>
    <property type="match status" value="1"/>
</dbReference>
<dbReference type="AlphaFoldDB" id="A0A6I8NI05"/>
<dbReference type="Proteomes" id="UP000002279">
    <property type="component" value="Chromosome 5"/>
</dbReference>
<evidence type="ECO:0000313" key="3">
    <source>
        <dbReference type="Proteomes" id="UP000002279"/>
    </source>
</evidence>
<feature type="region of interest" description="Disordered" evidence="1">
    <location>
        <begin position="452"/>
        <end position="480"/>
    </location>
</feature>
<evidence type="ECO:0008006" key="4">
    <source>
        <dbReference type="Google" id="ProtNLM"/>
    </source>
</evidence>
<dbReference type="Bgee" id="ENSOANG00000042109">
    <property type="expression patterns" value="Expressed in heart and 7 other cell types or tissues"/>
</dbReference>
<dbReference type="OMA" id="GWENSVP"/>
<dbReference type="GO" id="GO:0030336">
    <property type="term" value="P:negative regulation of cell migration"/>
    <property type="evidence" value="ECO:0007669"/>
    <property type="project" value="InterPro"/>
</dbReference>
<sequence>MEPGTQTARILLCSPPRCSWQDGKGERRERKPSGSDPDHTGPEPSRAPAPRGRQSKPRGDGAVRSSGCPESLLVRAKSRPPASGESGRPPLGSCSALQKTPPEAGDPGHRLNPGGCQEARPLKSILVTPQTKDSKKEPSRVAFRMNPEEFADPEEFTVPEDSWPLRPYLGYDWIAGEHSFLPHSLGVSILASILLPAPLLPPTSLWGEGRARNGPEWLWEAWQRLRQYLRQTGQRGPGADWGLGGSGKTPSCPHLGWDCPEGQVGGRLRSLFLGSSCFDLDQLPLPSSPPGLLDLDSSISEKSEQFFSELHEFRQANKEECVYAGPEQSPLDISIAGTEEEPTPGSHQCIHCYKVNQRLFPVPIHPEASCPVCKTPRAQRPPETLEDPAYIRVTIPRSTFLAPHRYHVHRRKSFEATDTLALPSHCQLGWENGVPLGSSTLSSLDLWAALDPSATSKKPPDPSHPSLAASRMVGGNRSDQLLAPAQLSSAARFWRGGLDPPPLT</sequence>
<reference evidence="2" key="3">
    <citation type="submission" date="2025-09" db="UniProtKB">
        <authorList>
            <consortium name="Ensembl"/>
        </authorList>
    </citation>
    <scope>IDENTIFICATION</scope>
    <source>
        <strain evidence="2">Glennie</strain>
    </source>
</reference>
<dbReference type="InParanoid" id="A0A6I8NI05"/>
<feature type="compositionally biased region" description="Basic and acidic residues" evidence="1">
    <location>
        <begin position="23"/>
        <end position="41"/>
    </location>
</feature>
<evidence type="ECO:0000313" key="2">
    <source>
        <dbReference type="Ensembl" id="ENSOANP00000040868.1"/>
    </source>
</evidence>
<reference evidence="2 3" key="1">
    <citation type="journal article" date="2008" name="Nature">
        <title>Genome analysis of the platypus reveals unique signatures of evolution.</title>
        <authorList>
            <person name="Warren W.C."/>
            <person name="Hillier L.W."/>
            <person name="Marshall Graves J.A."/>
            <person name="Birney E."/>
            <person name="Ponting C.P."/>
            <person name="Grutzner F."/>
            <person name="Belov K."/>
            <person name="Miller W."/>
            <person name="Clarke L."/>
            <person name="Chinwalla A.T."/>
            <person name="Yang S.P."/>
            <person name="Heger A."/>
            <person name="Locke D.P."/>
            <person name="Miethke P."/>
            <person name="Waters P.D."/>
            <person name="Veyrunes F."/>
            <person name="Fulton L."/>
            <person name="Fulton B."/>
            <person name="Graves T."/>
            <person name="Wallis J."/>
            <person name="Puente X.S."/>
            <person name="Lopez-Otin C."/>
            <person name="Ordonez G.R."/>
            <person name="Eichler E.E."/>
            <person name="Chen L."/>
            <person name="Cheng Z."/>
            <person name="Deakin J.E."/>
            <person name="Alsop A."/>
            <person name="Thompson K."/>
            <person name="Kirby P."/>
            <person name="Papenfuss A.T."/>
            <person name="Wakefield M.J."/>
            <person name="Olender T."/>
            <person name="Lancet D."/>
            <person name="Huttley G.A."/>
            <person name="Smit A.F."/>
            <person name="Pask A."/>
            <person name="Temple-Smith P."/>
            <person name="Batzer M.A."/>
            <person name="Walker J.A."/>
            <person name="Konkel M.K."/>
            <person name="Harris R.S."/>
            <person name="Whittington C.M."/>
            <person name="Wong E.S."/>
            <person name="Gemmell N.J."/>
            <person name="Buschiazzo E."/>
            <person name="Vargas Jentzsch I.M."/>
            <person name="Merkel A."/>
            <person name="Schmitz J."/>
            <person name="Zemann A."/>
            <person name="Churakov G."/>
            <person name="Kriegs J.O."/>
            <person name="Brosius J."/>
            <person name="Murchison E.P."/>
            <person name="Sachidanandam R."/>
            <person name="Smith C."/>
            <person name="Hannon G.J."/>
            <person name="Tsend-Ayush E."/>
            <person name="McMillan D."/>
            <person name="Attenborough R."/>
            <person name="Rens W."/>
            <person name="Ferguson-Smith M."/>
            <person name="Lefevre C.M."/>
            <person name="Sharp J.A."/>
            <person name="Nicholas K.R."/>
            <person name="Ray D.A."/>
            <person name="Kube M."/>
            <person name="Reinhardt R."/>
            <person name="Pringle T.H."/>
            <person name="Taylor J."/>
            <person name="Jones R.C."/>
            <person name="Nixon B."/>
            <person name="Dacheux J.L."/>
            <person name="Niwa H."/>
            <person name="Sekita Y."/>
            <person name="Huang X."/>
            <person name="Stark A."/>
            <person name="Kheradpour P."/>
            <person name="Kellis M."/>
            <person name="Flicek P."/>
            <person name="Chen Y."/>
            <person name="Webber C."/>
            <person name="Hardison R."/>
            <person name="Nelson J."/>
            <person name="Hallsworth-Pepin K."/>
            <person name="Delehaunty K."/>
            <person name="Markovic C."/>
            <person name="Minx P."/>
            <person name="Feng Y."/>
            <person name="Kremitzki C."/>
            <person name="Mitreva M."/>
            <person name="Glasscock J."/>
            <person name="Wylie T."/>
            <person name="Wohldmann P."/>
            <person name="Thiru P."/>
            <person name="Nhan M.N."/>
            <person name="Pohl C.S."/>
            <person name="Smith S.M."/>
            <person name="Hou S."/>
            <person name="Nefedov M."/>
            <person name="de Jong P.J."/>
            <person name="Renfree M.B."/>
            <person name="Mardis E.R."/>
            <person name="Wilson R.K."/>
        </authorList>
    </citation>
    <scope>NUCLEOTIDE SEQUENCE [LARGE SCALE GENOMIC DNA]</scope>
    <source>
        <strain evidence="2 3">Glennie</strain>
    </source>
</reference>
<dbReference type="Pfam" id="PF15734">
    <property type="entry name" value="MIIP"/>
    <property type="match status" value="2"/>
</dbReference>
<feature type="region of interest" description="Disordered" evidence="1">
    <location>
        <begin position="1"/>
        <end position="140"/>
    </location>
</feature>